<dbReference type="VEuPathDB" id="AmoebaDB:NAEGRDRAFT_50293"/>
<dbReference type="KEGG" id="ngr:NAEGRDRAFT_50293"/>
<feature type="region of interest" description="Disordered" evidence="1">
    <location>
        <begin position="251"/>
        <end position="277"/>
    </location>
</feature>
<gene>
    <name evidence="2" type="ORF">NAEGRDRAFT_50293</name>
</gene>
<sequence>MVKVEPGQQQQSPSTPSTPTNSSSTNNTTNNSHIASSGHHHHVGNNHHHQHNNLIMMNPSSSIYPSCLPLAMKSNSSSFIPSQTPPHQHQQGFSLPSIHNLTSQQPSSKVMVDHIHHYQQQHPQSWRGNNMEPKPPLHSNGGHDLMEALSAQPQTIVRYAPPLYQAIIQPSIDIVPMDSFIPGYISGYRKTPQQVTIGTSPEMQPSSNPSSSTTTGIIVTNSPTTTPVKVSHCIADQELVKTTQSVIVASSSVQQAPSSNNSQTQQPPTDPSQARMAYKGMPCGECKKRGIPDECVYYEPKKRGPKMKTAEEEAQSKEEAKKRKVSKKNEVPSATVVDLERTNLLQSNSQIIASSSSNAATTTPVIPALFSRKEIDRRNYILHMIFPEANLPNDIKENCPDDSFNEMFRLFLSDEFVSFLVECMDGNKSKNQLMPFIREKVLLSILNRIMEPYYHGMYFSLESLFLKYYCLFKLSPHDDNRPILLLESEKSVKQNKKDFNIITNDIQTIICNLWSSFFNTILEFKSVNSSYNQLVIKNMLDLIVNKLSENVDIQSVLELQHALFTRYLLLIEIHQQIEGCTTNSVQFKKLVFNFLKLTYLSGITTKSAKLVDQFEKFNTKFFAILTSQYSSMSLNTNYVMAEMECFIPRNLTECLTFLSVITSEGEQDLEVLFLEYMSKLLNLSIYMQGILNTNDKNLQEMNASVGKDFFHIAKNLKSPIILSILNSLQNYLITSFFENTISIPESPQLENQFKERILTSASQFEHQDHFYLRASNSLIRGKDLSEMWKESKKVFIK</sequence>
<dbReference type="OrthoDB" id="5319341at2759"/>
<dbReference type="InParanoid" id="D2VKH2"/>
<dbReference type="RefSeq" id="XP_002675433.1">
    <property type="nucleotide sequence ID" value="XM_002675387.1"/>
</dbReference>
<feature type="compositionally biased region" description="Polar residues" evidence="1">
    <location>
        <begin position="216"/>
        <end position="225"/>
    </location>
</feature>
<evidence type="ECO:0000313" key="3">
    <source>
        <dbReference type="Proteomes" id="UP000006671"/>
    </source>
</evidence>
<proteinExistence type="predicted"/>
<accession>D2VKH2</accession>
<dbReference type="Proteomes" id="UP000006671">
    <property type="component" value="Unassembled WGS sequence"/>
</dbReference>
<evidence type="ECO:0000256" key="1">
    <source>
        <dbReference type="SAM" id="MobiDB-lite"/>
    </source>
</evidence>
<feature type="compositionally biased region" description="Low complexity" evidence="1">
    <location>
        <begin position="200"/>
        <end position="215"/>
    </location>
</feature>
<dbReference type="AlphaFoldDB" id="D2VKH2"/>
<keyword evidence="3" id="KW-1185">Reference proteome</keyword>
<dbReference type="GeneID" id="8852030"/>
<feature type="region of interest" description="Disordered" evidence="1">
    <location>
        <begin position="1"/>
        <end position="57"/>
    </location>
</feature>
<protein>
    <submittedName>
        <fullName evidence="2">Predicted protein</fullName>
    </submittedName>
</protein>
<feature type="compositionally biased region" description="Basic and acidic residues" evidence="1">
    <location>
        <begin position="308"/>
        <end position="321"/>
    </location>
</feature>
<feature type="region of interest" description="Disordered" evidence="1">
    <location>
        <begin position="302"/>
        <end position="332"/>
    </location>
</feature>
<feature type="compositionally biased region" description="Low complexity" evidence="1">
    <location>
        <begin position="12"/>
        <end position="32"/>
    </location>
</feature>
<feature type="compositionally biased region" description="Basic residues" evidence="1">
    <location>
        <begin position="38"/>
        <end position="51"/>
    </location>
</feature>
<dbReference type="EMBL" id="GG738878">
    <property type="protein sequence ID" value="EFC42689.1"/>
    <property type="molecule type" value="Genomic_DNA"/>
</dbReference>
<reference evidence="2 3" key="1">
    <citation type="journal article" date="2010" name="Cell">
        <title>The genome of Naegleria gruberi illuminates early eukaryotic versatility.</title>
        <authorList>
            <person name="Fritz-Laylin L.K."/>
            <person name="Prochnik S.E."/>
            <person name="Ginger M.L."/>
            <person name="Dacks J.B."/>
            <person name="Carpenter M.L."/>
            <person name="Field M.C."/>
            <person name="Kuo A."/>
            <person name="Paredez A."/>
            <person name="Chapman J."/>
            <person name="Pham J."/>
            <person name="Shu S."/>
            <person name="Neupane R."/>
            <person name="Cipriano M."/>
            <person name="Mancuso J."/>
            <person name="Tu H."/>
            <person name="Salamov A."/>
            <person name="Lindquist E."/>
            <person name="Shapiro H."/>
            <person name="Lucas S."/>
            <person name="Grigoriev I.V."/>
            <person name="Cande W.Z."/>
            <person name="Fulton C."/>
            <person name="Rokhsar D.S."/>
            <person name="Dawson S.C."/>
        </authorList>
    </citation>
    <scope>NUCLEOTIDE SEQUENCE [LARGE SCALE GENOMIC DNA]</scope>
    <source>
        <strain evidence="2 3">NEG-M</strain>
    </source>
</reference>
<feature type="region of interest" description="Disordered" evidence="1">
    <location>
        <begin position="198"/>
        <end position="225"/>
    </location>
</feature>
<evidence type="ECO:0000313" key="2">
    <source>
        <dbReference type="EMBL" id="EFC42689.1"/>
    </source>
</evidence>
<name>D2VKH2_NAEGR</name>
<feature type="compositionally biased region" description="Low complexity" evidence="1">
    <location>
        <begin position="251"/>
        <end position="273"/>
    </location>
</feature>
<organism evidence="3">
    <name type="scientific">Naegleria gruberi</name>
    <name type="common">Amoeba</name>
    <dbReference type="NCBI Taxonomy" id="5762"/>
    <lineage>
        <taxon>Eukaryota</taxon>
        <taxon>Discoba</taxon>
        <taxon>Heterolobosea</taxon>
        <taxon>Tetramitia</taxon>
        <taxon>Eutetramitia</taxon>
        <taxon>Vahlkampfiidae</taxon>
        <taxon>Naegleria</taxon>
    </lineage>
</organism>